<name>K2BB82_9BACT</name>
<comment type="caution">
    <text evidence="1">The sequence shown here is derived from an EMBL/GenBank/DDBJ whole genome shotgun (WGS) entry which is preliminary data.</text>
</comment>
<proteinExistence type="predicted"/>
<accession>K2BB82</accession>
<dbReference type="EMBL" id="AMFJ01021653">
    <property type="protein sequence ID" value="EKD66018.1"/>
    <property type="molecule type" value="Genomic_DNA"/>
</dbReference>
<reference evidence="1" key="1">
    <citation type="journal article" date="2012" name="Science">
        <title>Fermentation, hydrogen, and sulfur metabolism in multiple uncultivated bacterial phyla.</title>
        <authorList>
            <person name="Wrighton K.C."/>
            <person name="Thomas B.C."/>
            <person name="Sharon I."/>
            <person name="Miller C.S."/>
            <person name="Castelle C.J."/>
            <person name="VerBerkmoes N.C."/>
            <person name="Wilkins M.J."/>
            <person name="Hettich R.L."/>
            <person name="Lipton M.S."/>
            <person name="Williams K.H."/>
            <person name="Long P.E."/>
            <person name="Banfield J.F."/>
        </authorList>
    </citation>
    <scope>NUCLEOTIDE SEQUENCE [LARGE SCALE GENOMIC DNA]</scope>
</reference>
<sequence length="91" mass="10958">MYNFIDKEEKDLIESFEKWEFVSAKNLDKRKALLKQSFKKTIQSRKPINIRILESDILRLRTIAAEEWLPYQTLISTVLHKFTTWKLVSKQ</sequence>
<gene>
    <name evidence="1" type="ORF">ACD_49C00067G0004</name>
</gene>
<evidence type="ECO:0008006" key="2">
    <source>
        <dbReference type="Google" id="ProtNLM"/>
    </source>
</evidence>
<dbReference type="AlphaFoldDB" id="K2BB82"/>
<evidence type="ECO:0000313" key="1">
    <source>
        <dbReference type="EMBL" id="EKD66018.1"/>
    </source>
</evidence>
<organism evidence="1">
    <name type="scientific">uncultured bacterium</name>
    <name type="common">gcode 4</name>
    <dbReference type="NCBI Taxonomy" id="1234023"/>
    <lineage>
        <taxon>Bacteria</taxon>
        <taxon>environmental samples</taxon>
    </lineage>
</organism>
<protein>
    <recommendedName>
        <fullName evidence="2">Antitoxin</fullName>
    </recommendedName>
</protein>